<dbReference type="AlphaFoldDB" id="A0A8T0IPB4"/>
<keyword evidence="2" id="KW-1185">Reference proteome</keyword>
<gene>
    <name evidence="1" type="ORF">KC19_2G024300</name>
</gene>
<accession>A0A8T0IPB4</accession>
<proteinExistence type="predicted"/>
<name>A0A8T0IPB4_CERPU</name>
<protein>
    <submittedName>
        <fullName evidence="1">Uncharacterized protein</fullName>
    </submittedName>
</protein>
<reference evidence="1" key="1">
    <citation type="submission" date="2020-06" db="EMBL/GenBank/DDBJ databases">
        <title>WGS assembly of Ceratodon purpureus strain R40.</title>
        <authorList>
            <person name="Carey S.B."/>
            <person name="Jenkins J."/>
            <person name="Shu S."/>
            <person name="Lovell J.T."/>
            <person name="Sreedasyam A."/>
            <person name="Maumus F."/>
            <person name="Tiley G.P."/>
            <person name="Fernandez-Pozo N."/>
            <person name="Barry K."/>
            <person name="Chen C."/>
            <person name="Wang M."/>
            <person name="Lipzen A."/>
            <person name="Daum C."/>
            <person name="Saski C.A."/>
            <person name="Payton A.C."/>
            <person name="Mcbreen J.C."/>
            <person name="Conrad R.E."/>
            <person name="Kollar L.M."/>
            <person name="Olsson S."/>
            <person name="Huttunen S."/>
            <person name="Landis J.B."/>
            <person name="Wickett N.J."/>
            <person name="Johnson M.G."/>
            <person name="Rensing S.A."/>
            <person name="Grimwood J."/>
            <person name="Schmutz J."/>
            <person name="Mcdaniel S.F."/>
        </authorList>
    </citation>
    <scope>NUCLEOTIDE SEQUENCE</scope>
    <source>
        <strain evidence="1">R40</strain>
    </source>
</reference>
<comment type="caution">
    <text evidence="1">The sequence shown here is derived from an EMBL/GenBank/DDBJ whole genome shotgun (WGS) entry which is preliminary data.</text>
</comment>
<organism evidence="1 2">
    <name type="scientific">Ceratodon purpureus</name>
    <name type="common">Fire moss</name>
    <name type="synonym">Dicranum purpureum</name>
    <dbReference type="NCBI Taxonomy" id="3225"/>
    <lineage>
        <taxon>Eukaryota</taxon>
        <taxon>Viridiplantae</taxon>
        <taxon>Streptophyta</taxon>
        <taxon>Embryophyta</taxon>
        <taxon>Bryophyta</taxon>
        <taxon>Bryophytina</taxon>
        <taxon>Bryopsida</taxon>
        <taxon>Dicranidae</taxon>
        <taxon>Pseudoditrichales</taxon>
        <taxon>Ditrichaceae</taxon>
        <taxon>Ceratodon</taxon>
    </lineage>
</organism>
<sequence>MERGKEVSAAQSWRLWWMGRLRSTNVGTSLMVVVLLSLLTLKWTEVISVANYAYTSARFSPVRQVWADDGFGFGILGVPWCRSRANNTVIWTRAELLQELSVFAKVYETRPIINNLNGMGFDHSFGLWFIARKLQPALAIESGVFKGHSTWILRQALPNVPIVALSPRHPRHYSKKSSAYVDSNCQYFTGKRFTDFGHISWSLVLAEHKVKDPSTVLVFFDDHQNQLRRIEAAQKYGFQHLVFEDNYDTGTGDHYSMRQICDQYHVSGGGHDCFKGEEELKIRNERQGRWEKAVNMSELCGDDDEWWGVQGFARDDFGHSFRKIPHSQHFENGRFVGDGLDVYWEVPPVASPILTHQTRYDPARTVLPLLLGEDKALFQELGLQNVPRHAFNGYTQMAYVKLLPASLD</sequence>
<dbReference type="PANTHER" id="PTHR36362:SF1">
    <property type="entry name" value="DNA-DIRECTED RNA POLYMERASE SUBUNIT BETA"/>
    <property type="match status" value="1"/>
</dbReference>
<dbReference type="EMBL" id="CM026422">
    <property type="protein sequence ID" value="KAG0585600.1"/>
    <property type="molecule type" value="Genomic_DNA"/>
</dbReference>
<evidence type="ECO:0000313" key="2">
    <source>
        <dbReference type="Proteomes" id="UP000822688"/>
    </source>
</evidence>
<evidence type="ECO:0000313" key="1">
    <source>
        <dbReference type="EMBL" id="KAG0585600.1"/>
    </source>
</evidence>
<dbReference type="PANTHER" id="PTHR36362">
    <property type="entry name" value="DNA-DIRECTED RNA POLYMERASE SUBUNIT BETA"/>
    <property type="match status" value="1"/>
</dbReference>
<dbReference type="Proteomes" id="UP000822688">
    <property type="component" value="Chromosome 2"/>
</dbReference>